<organism evidence="1 2">
    <name type="scientific">Dorcoceras hygrometricum</name>
    <dbReference type="NCBI Taxonomy" id="472368"/>
    <lineage>
        <taxon>Eukaryota</taxon>
        <taxon>Viridiplantae</taxon>
        <taxon>Streptophyta</taxon>
        <taxon>Embryophyta</taxon>
        <taxon>Tracheophyta</taxon>
        <taxon>Spermatophyta</taxon>
        <taxon>Magnoliopsida</taxon>
        <taxon>eudicotyledons</taxon>
        <taxon>Gunneridae</taxon>
        <taxon>Pentapetalae</taxon>
        <taxon>asterids</taxon>
        <taxon>lamiids</taxon>
        <taxon>Lamiales</taxon>
        <taxon>Gesneriaceae</taxon>
        <taxon>Didymocarpoideae</taxon>
        <taxon>Trichosporeae</taxon>
        <taxon>Loxocarpinae</taxon>
        <taxon>Dorcoceras</taxon>
    </lineage>
</organism>
<sequence length="403" mass="45682">MIYSTSESISLRLNTQRLVYSSSHLDFLSTESDLAYDKFKKMKFVKASMIHNSYESVKYDDQTSGQLNQKGKAGTGYIRLENSKPSWQKNRLDKDKEKAGSKSYVLNQFRRGSKTVKSVWVKVQPQLDLNGPYTKPKLNRSHKISAYTLMDAHTGKTVKVIQVWVLKGVIRSGPNTVSRGMPYASLYSVVVLLFVARCDQEEHILSSVPAAGDDVTNAQDNSHQLVSRLAQDAQAVNANYQLVFDLNMEQQSYQLVTDNPDQAIQQGIQAEQGANPIGSDLRWNRNHPPEHIIGVGLWMNPVAGIMRILRHEYTSEDKKKANLDNVARDILYKTLDKDKNMFSKIKTCATAKDIWEKQTQICEGSDETKENKMTVAQQQYESIKMNDGETMTEFDERFSTVVC</sequence>
<proteinExistence type="predicted"/>
<name>A0A2Z7BGJ1_9LAMI</name>
<reference evidence="1 2" key="1">
    <citation type="journal article" date="2015" name="Proc. Natl. Acad. Sci. U.S.A.">
        <title>The resurrection genome of Boea hygrometrica: A blueprint for survival of dehydration.</title>
        <authorList>
            <person name="Xiao L."/>
            <person name="Yang G."/>
            <person name="Zhang L."/>
            <person name="Yang X."/>
            <person name="Zhao S."/>
            <person name="Ji Z."/>
            <person name="Zhou Q."/>
            <person name="Hu M."/>
            <person name="Wang Y."/>
            <person name="Chen M."/>
            <person name="Xu Y."/>
            <person name="Jin H."/>
            <person name="Xiao X."/>
            <person name="Hu G."/>
            <person name="Bao F."/>
            <person name="Hu Y."/>
            <person name="Wan P."/>
            <person name="Li L."/>
            <person name="Deng X."/>
            <person name="Kuang T."/>
            <person name="Xiang C."/>
            <person name="Zhu J.K."/>
            <person name="Oliver M.J."/>
            <person name="He Y."/>
        </authorList>
    </citation>
    <scope>NUCLEOTIDE SEQUENCE [LARGE SCALE GENOMIC DNA]</scope>
    <source>
        <strain evidence="2">cv. XS01</strain>
    </source>
</reference>
<dbReference type="Proteomes" id="UP000250235">
    <property type="component" value="Unassembled WGS sequence"/>
</dbReference>
<dbReference type="AlphaFoldDB" id="A0A2Z7BGJ1"/>
<evidence type="ECO:0000313" key="2">
    <source>
        <dbReference type="Proteomes" id="UP000250235"/>
    </source>
</evidence>
<gene>
    <name evidence="1" type="ORF">F511_34216</name>
</gene>
<keyword evidence="2" id="KW-1185">Reference proteome</keyword>
<dbReference type="EMBL" id="KV005748">
    <property type="protein sequence ID" value="KZV33543.1"/>
    <property type="molecule type" value="Genomic_DNA"/>
</dbReference>
<evidence type="ECO:0000313" key="1">
    <source>
        <dbReference type="EMBL" id="KZV33543.1"/>
    </source>
</evidence>
<accession>A0A2Z7BGJ1</accession>
<protein>
    <submittedName>
        <fullName evidence="1">Uncharacterized protein</fullName>
    </submittedName>
</protein>
<dbReference type="Pfam" id="PF14223">
    <property type="entry name" value="Retrotran_gag_2"/>
    <property type="match status" value="1"/>
</dbReference>